<dbReference type="RefSeq" id="WP_328965658.1">
    <property type="nucleotide sequence ID" value="NZ_CP108090.1"/>
</dbReference>
<name>A0ABZ1TRK0_STRVG</name>
<protein>
    <submittedName>
        <fullName evidence="2">Uncharacterized protein</fullName>
    </submittedName>
</protein>
<feature type="signal peptide" evidence="1">
    <location>
        <begin position="1"/>
        <end position="33"/>
    </location>
</feature>
<dbReference type="EMBL" id="CP108090">
    <property type="protein sequence ID" value="WUQ17438.1"/>
    <property type="molecule type" value="Genomic_DNA"/>
</dbReference>
<proteinExistence type="predicted"/>
<reference evidence="2" key="1">
    <citation type="submission" date="2022-10" db="EMBL/GenBank/DDBJ databases">
        <title>The complete genomes of actinobacterial strains from the NBC collection.</title>
        <authorList>
            <person name="Joergensen T.S."/>
            <person name="Alvarez Arevalo M."/>
            <person name="Sterndorff E.B."/>
            <person name="Faurdal D."/>
            <person name="Vuksanovic O."/>
            <person name="Mourched A.-S."/>
            <person name="Charusanti P."/>
            <person name="Shaw S."/>
            <person name="Blin K."/>
            <person name="Weber T."/>
        </authorList>
    </citation>
    <scope>NUCLEOTIDE SEQUENCE</scope>
    <source>
        <strain evidence="2">NBC_00248</strain>
    </source>
</reference>
<gene>
    <name evidence="2" type="ORF">OG517_42070</name>
</gene>
<evidence type="ECO:0000256" key="1">
    <source>
        <dbReference type="SAM" id="SignalP"/>
    </source>
</evidence>
<organism evidence="2 3">
    <name type="scientific">Streptomyces virginiae</name>
    <name type="common">Streptomyces cinnamonensis</name>
    <dbReference type="NCBI Taxonomy" id="1961"/>
    <lineage>
        <taxon>Bacteria</taxon>
        <taxon>Bacillati</taxon>
        <taxon>Actinomycetota</taxon>
        <taxon>Actinomycetes</taxon>
        <taxon>Kitasatosporales</taxon>
        <taxon>Streptomycetaceae</taxon>
        <taxon>Streptomyces</taxon>
    </lineage>
</organism>
<keyword evidence="3" id="KW-1185">Reference proteome</keyword>
<evidence type="ECO:0000313" key="2">
    <source>
        <dbReference type="EMBL" id="WUQ17438.1"/>
    </source>
</evidence>
<feature type="chain" id="PRO_5046724167" evidence="1">
    <location>
        <begin position="34"/>
        <end position="53"/>
    </location>
</feature>
<sequence>MEASATLALSRVTACAALVLASVALPGPGTAPAEPAATSITCTEEGWFPHPDD</sequence>
<keyword evidence="1" id="KW-0732">Signal</keyword>
<evidence type="ECO:0000313" key="3">
    <source>
        <dbReference type="Proteomes" id="UP001432039"/>
    </source>
</evidence>
<dbReference type="Proteomes" id="UP001432039">
    <property type="component" value="Chromosome"/>
</dbReference>
<accession>A0ABZ1TRK0</accession>